<dbReference type="EMBL" id="CP025536">
    <property type="protein sequence ID" value="AUW96405.1"/>
    <property type="molecule type" value="Genomic_DNA"/>
</dbReference>
<keyword evidence="1" id="KW-0175">Coiled coil</keyword>
<reference evidence="2 3" key="2">
    <citation type="submission" date="2018-02" db="EMBL/GenBank/DDBJ databases">
        <title>Whole genome sequencing analysis of Streptococcus pluranimalium isolated from cattle infected mastitis in China.</title>
        <authorList>
            <person name="Zhang J.-R."/>
            <person name="Hu G.-Z."/>
        </authorList>
    </citation>
    <scope>NUCLEOTIDE SEQUENCE [LARGE SCALE GENOMIC DNA]</scope>
    <source>
        <strain evidence="2 3">TH11417</strain>
    </source>
</reference>
<keyword evidence="3" id="KW-1185">Reference proteome</keyword>
<proteinExistence type="predicted"/>
<evidence type="ECO:0000313" key="2">
    <source>
        <dbReference type="EMBL" id="AUW96405.1"/>
    </source>
</evidence>
<dbReference type="KEGG" id="splr:C0J00_04395"/>
<evidence type="ECO:0000313" key="3">
    <source>
        <dbReference type="Proteomes" id="UP000238956"/>
    </source>
</evidence>
<dbReference type="OrthoDB" id="2425381at2"/>
<dbReference type="AlphaFoldDB" id="A0A2L0D3L0"/>
<organism evidence="2 3">
    <name type="scientific">Streptococcus pluranimalium</name>
    <dbReference type="NCBI Taxonomy" id="82348"/>
    <lineage>
        <taxon>Bacteria</taxon>
        <taxon>Bacillati</taxon>
        <taxon>Bacillota</taxon>
        <taxon>Bacilli</taxon>
        <taxon>Lactobacillales</taxon>
        <taxon>Streptococcaceae</taxon>
        <taxon>Streptococcus</taxon>
    </lineage>
</organism>
<name>A0A2L0D3L0_9STRE</name>
<accession>A0A2L0D3L0</accession>
<evidence type="ECO:0000256" key="1">
    <source>
        <dbReference type="SAM" id="Coils"/>
    </source>
</evidence>
<sequence length="315" mass="36922">MGKIRQPLADKILENSVSKHLPTAIKEWQSIAKIHNEIDSSIRCLCGTKGIKDWYELVNAKNGKRLIHIGANCIEYFTAATDYLPAKEIKKLGNLKRLASQNQVPEFTKTNFSRPLLTYLLENDVFRERPDNNFHAFNDYKLLKDLIYKGGSNNAYSSEEFAKLTQLWTAYIKPFLLEEDRPEFFIESMSPSSREDYYRQQLKILQAENEQLRQALNLQTQKDFPKTKTDKESLLPEGYKALQTLCRRRKHRRNLRLDDLSLDILNYWHSINILSSEDKRILTTAMQTHGPSLPYPLHQKSQELLERLTIFMRKR</sequence>
<reference evidence="2 3" key="1">
    <citation type="submission" date="2017-12" db="EMBL/GenBank/DDBJ databases">
        <authorList>
            <person name="Hurst M.R.H."/>
        </authorList>
    </citation>
    <scope>NUCLEOTIDE SEQUENCE [LARGE SCALE GENOMIC DNA]</scope>
    <source>
        <strain evidence="2 3">TH11417</strain>
    </source>
</reference>
<dbReference type="Proteomes" id="UP000238956">
    <property type="component" value="Chromosome"/>
</dbReference>
<dbReference type="GeneID" id="98393146"/>
<dbReference type="RefSeq" id="WP_104967733.1">
    <property type="nucleotide sequence ID" value="NZ_CP025536.1"/>
</dbReference>
<feature type="coiled-coil region" evidence="1">
    <location>
        <begin position="195"/>
        <end position="222"/>
    </location>
</feature>
<protein>
    <submittedName>
        <fullName evidence="2">Uncharacterized protein</fullName>
    </submittedName>
</protein>
<gene>
    <name evidence="2" type="ORF">C0J00_04395</name>
</gene>